<keyword evidence="2" id="KW-1185">Reference proteome</keyword>
<comment type="caution">
    <text evidence="1">The sequence shown here is derived from an EMBL/GenBank/DDBJ whole genome shotgun (WGS) entry which is preliminary data.</text>
</comment>
<sequence>MVQYLSDTIPGLYDEYRQKAEELWGDGLYPYEAYGFSAPVRQFLYSYDVRAEIEEGMRQADGSLENA</sequence>
<dbReference type="EMBL" id="JAQQWN010000004">
    <property type="protein sequence ID" value="KAK8090013.1"/>
    <property type="molecule type" value="Genomic_DNA"/>
</dbReference>
<organism evidence="1 2">
    <name type="scientific">Apiospora hydei</name>
    <dbReference type="NCBI Taxonomy" id="1337664"/>
    <lineage>
        <taxon>Eukaryota</taxon>
        <taxon>Fungi</taxon>
        <taxon>Dikarya</taxon>
        <taxon>Ascomycota</taxon>
        <taxon>Pezizomycotina</taxon>
        <taxon>Sordariomycetes</taxon>
        <taxon>Xylariomycetidae</taxon>
        <taxon>Amphisphaeriales</taxon>
        <taxon>Apiosporaceae</taxon>
        <taxon>Apiospora</taxon>
    </lineage>
</organism>
<accession>A0ABR1X3N2</accession>
<evidence type="ECO:0000313" key="1">
    <source>
        <dbReference type="EMBL" id="KAK8090013.1"/>
    </source>
</evidence>
<evidence type="ECO:0000313" key="2">
    <source>
        <dbReference type="Proteomes" id="UP001433268"/>
    </source>
</evidence>
<protein>
    <submittedName>
        <fullName evidence="1">Uncharacterized protein</fullName>
    </submittedName>
</protein>
<gene>
    <name evidence="1" type="ORF">PG997_004974</name>
</gene>
<dbReference type="Proteomes" id="UP001433268">
    <property type="component" value="Unassembled WGS sequence"/>
</dbReference>
<name>A0ABR1X3N2_9PEZI</name>
<dbReference type="RefSeq" id="XP_066672907.1">
    <property type="nucleotide sequence ID" value="XM_066809289.1"/>
</dbReference>
<proteinExistence type="predicted"/>
<dbReference type="GeneID" id="92042349"/>
<reference evidence="1 2" key="1">
    <citation type="submission" date="2023-01" db="EMBL/GenBank/DDBJ databases">
        <title>Analysis of 21 Apiospora genomes using comparative genomics revels a genus with tremendous synthesis potential of carbohydrate active enzymes and secondary metabolites.</title>
        <authorList>
            <person name="Sorensen T."/>
        </authorList>
    </citation>
    <scope>NUCLEOTIDE SEQUENCE [LARGE SCALE GENOMIC DNA]</scope>
    <source>
        <strain evidence="1 2">CBS 114990</strain>
    </source>
</reference>